<dbReference type="PANTHER" id="PTHR14741">
    <property type="entry name" value="S-ADENOSYLMETHIONINE-DEPENDENT METHYLTRANSFERASE RELATED"/>
    <property type="match status" value="1"/>
</dbReference>
<sequence>MADDQVPEDVMGPAGPMPLTDECHQYEGWEEMPPEISKYWRQRHDLFSLYDSGIYLTDAAWFGVTAEPIAHQIAHELANHSSHHPRIIVDLFAGAGGNTIAFALQDHWDLVVGIEIDAATLACAQHNAALYGVADRITWVHGDCMDFLRRLKRFPWTLAPELRLGQKEGRVRKGGATTSLKSLARGVQLFASPPWGGPMYSGENVLDLDAMEPYGVTALHESMKPMAHAMFLPRNGDLNQLASLVPDGSDEKLDVVQYCIKGSSKGMVAYYPPELEDS</sequence>
<evidence type="ECO:0000256" key="5">
    <source>
        <dbReference type="ARBA" id="ARBA00048763"/>
    </source>
</evidence>
<evidence type="ECO:0000256" key="7">
    <source>
        <dbReference type="ARBA" id="ARBA00049790"/>
    </source>
</evidence>
<dbReference type="PANTHER" id="PTHR14741:SF32">
    <property type="entry name" value="TRIMETHYLGUANOSINE SYNTHASE"/>
    <property type="match status" value="1"/>
</dbReference>
<dbReference type="GO" id="GO:0071164">
    <property type="term" value="F:RNA cap trimethylguanosine synthase activity"/>
    <property type="evidence" value="ECO:0007669"/>
    <property type="project" value="TreeGrafter"/>
</dbReference>
<keyword evidence="9" id="KW-1185">Reference proteome</keyword>
<comment type="catalytic activity">
    <reaction evidence="5">
        <text>a 5'-end (N(2),N(7)-dimethyl 5'-triphosphoguanosine)-ribonucleoside in snRNA + S-adenosyl-L-methionine = a 5'-end (N(2),N(2),N(7)-trimethyl 5'-triphosphoguanosine)-ribonucleoside in snRNA + S-adenosyl-L-homocysteine + H(+)</text>
        <dbReference type="Rhea" id="RHEA:78479"/>
        <dbReference type="Rhea" id="RHEA-COMP:19087"/>
        <dbReference type="Rhea" id="RHEA-COMP:19089"/>
        <dbReference type="ChEBI" id="CHEBI:15378"/>
        <dbReference type="ChEBI" id="CHEBI:57856"/>
        <dbReference type="ChEBI" id="CHEBI:59789"/>
        <dbReference type="ChEBI" id="CHEBI:167623"/>
        <dbReference type="ChEBI" id="CHEBI:172880"/>
    </reaction>
    <physiologicalReaction direction="left-to-right" evidence="5">
        <dbReference type="Rhea" id="RHEA:78480"/>
    </physiologicalReaction>
</comment>
<dbReference type="SUPFAM" id="SSF53335">
    <property type="entry name" value="S-adenosyl-L-methionine-dependent methyltransferases"/>
    <property type="match status" value="1"/>
</dbReference>
<evidence type="ECO:0000313" key="8">
    <source>
        <dbReference type="EMBL" id="KAJ4397131.1"/>
    </source>
</evidence>
<dbReference type="GO" id="GO:0005634">
    <property type="term" value="C:nucleus"/>
    <property type="evidence" value="ECO:0007669"/>
    <property type="project" value="TreeGrafter"/>
</dbReference>
<comment type="caution">
    <text evidence="8">The sequence shown here is derived from an EMBL/GenBank/DDBJ whole genome shotgun (WGS) entry which is preliminary data.</text>
</comment>
<dbReference type="OrthoDB" id="194443at2759"/>
<name>A0A9W9D2M6_9PEZI</name>
<dbReference type="Proteomes" id="UP001140453">
    <property type="component" value="Unassembled WGS sequence"/>
</dbReference>
<dbReference type="EMBL" id="JAPEVB010000001">
    <property type="protein sequence ID" value="KAJ4397131.1"/>
    <property type="molecule type" value="Genomic_DNA"/>
</dbReference>
<evidence type="ECO:0000256" key="2">
    <source>
        <dbReference type="ARBA" id="ARBA00025783"/>
    </source>
</evidence>
<evidence type="ECO:0000256" key="3">
    <source>
        <dbReference type="ARBA" id="ARBA00047418"/>
    </source>
</evidence>
<evidence type="ECO:0000313" key="9">
    <source>
        <dbReference type="Proteomes" id="UP001140453"/>
    </source>
</evidence>
<evidence type="ECO:0000256" key="1">
    <source>
        <dbReference type="ARBA" id="ARBA00018517"/>
    </source>
</evidence>
<dbReference type="CDD" id="cd02440">
    <property type="entry name" value="AdoMet_MTases"/>
    <property type="match status" value="1"/>
</dbReference>
<dbReference type="Gene3D" id="3.40.50.150">
    <property type="entry name" value="Vaccinia Virus protein VP39"/>
    <property type="match status" value="1"/>
</dbReference>
<evidence type="ECO:0000256" key="4">
    <source>
        <dbReference type="ARBA" id="ARBA00048740"/>
    </source>
</evidence>
<accession>A0A9W9D2M6</accession>
<reference evidence="8" key="1">
    <citation type="submission" date="2022-10" db="EMBL/GenBank/DDBJ databases">
        <title>Tapping the CABI collections for fungal endophytes: first genome assemblies for Collariella, Neodidymelliopsis, Ascochyta clinopodiicola, Didymella pomorum, Didymosphaeria variabile, Neocosmospora piperis and Neocucurbitaria cava.</title>
        <authorList>
            <person name="Hill R."/>
        </authorList>
    </citation>
    <scope>NUCLEOTIDE SEQUENCE</scope>
    <source>
        <strain evidence="8">IMI 355082</strain>
    </source>
</reference>
<dbReference type="InterPro" id="IPR019012">
    <property type="entry name" value="RNA_cap_Gua-N2-MeTrfase"/>
</dbReference>
<dbReference type="Pfam" id="PF09445">
    <property type="entry name" value="Methyltransf_15"/>
    <property type="match status" value="1"/>
</dbReference>
<proteinExistence type="inferred from homology"/>
<evidence type="ECO:0000256" key="6">
    <source>
        <dbReference type="ARBA" id="ARBA00049075"/>
    </source>
</evidence>
<gene>
    <name evidence="8" type="primary">tgs1</name>
    <name evidence="8" type="ORF">N0V93_001355</name>
</gene>
<comment type="similarity">
    <text evidence="2">Belongs to the methyltransferase superfamily. Trimethylguanosine synthase family.</text>
</comment>
<dbReference type="InterPro" id="IPR029063">
    <property type="entry name" value="SAM-dependent_MTases_sf"/>
</dbReference>
<comment type="catalytic activity">
    <reaction evidence="6">
        <text>a 5'-end (N(7)-methyl 5'-triphosphoguanosine)-ribonucleoside in snRNA + S-adenosyl-L-methionine = a 5'-end (N(2),N(7)-dimethyl 5'-triphosphoguanosine)-ribonucleoside in snRNA + S-adenosyl-L-homocysteine + H(+)</text>
        <dbReference type="Rhea" id="RHEA:78471"/>
        <dbReference type="Rhea" id="RHEA-COMP:19085"/>
        <dbReference type="Rhea" id="RHEA-COMP:19087"/>
        <dbReference type="ChEBI" id="CHEBI:15378"/>
        <dbReference type="ChEBI" id="CHEBI:57856"/>
        <dbReference type="ChEBI" id="CHEBI:59789"/>
        <dbReference type="ChEBI" id="CHEBI:156461"/>
        <dbReference type="ChEBI" id="CHEBI:172880"/>
    </reaction>
    <physiologicalReaction direction="left-to-right" evidence="6">
        <dbReference type="Rhea" id="RHEA:78472"/>
    </physiologicalReaction>
</comment>
<comment type="catalytic activity">
    <reaction evidence="4">
        <text>a 5'-end (N(7)-methyl 5'-triphosphoguanosine)-ribonucleoside in snoRNA + S-adenosyl-L-methionine = a 5'-end (N(2),N(7)-dimethyl 5'-triphosphoguanosine)-ribonucleoside in snoRNA + S-adenosyl-L-homocysteine + H(+)</text>
        <dbReference type="Rhea" id="RHEA:78475"/>
        <dbReference type="Rhea" id="RHEA-COMP:19086"/>
        <dbReference type="Rhea" id="RHEA-COMP:19088"/>
        <dbReference type="ChEBI" id="CHEBI:15378"/>
        <dbReference type="ChEBI" id="CHEBI:57856"/>
        <dbReference type="ChEBI" id="CHEBI:59789"/>
        <dbReference type="ChEBI" id="CHEBI:156461"/>
        <dbReference type="ChEBI" id="CHEBI:172880"/>
    </reaction>
    <physiologicalReaction direction="left-to-right" evidence="4">
        <dbReference type="Rhea" id="RHEA:78476"/>
    </physiologicalReaction>
</comment>
<comment type="catalytic activity">
    <reaction evidence="3">
        <text>a 5'-end (N(2),N(7)-dimethyl 5'-triphosphoguanosine)-ribonucleoside in snoRNA + S-adenosyl-L-methionine = a 5'-end (N(2),N(2),N(7)-trimethyl 5'-triphosphoguanosine)-ribonucleoside in snoRNA + S-adenosyl-L-homocysteine + H(+)</text>
        <dbReference type="Rhea" id="RHEA:78507"/>
        <dbReference type="Rhea" id="RHEA-COMP:19088"/>
        <dbReference type="Rhea" id="RHEA-COMP:19090"/>
        <dbReference type="ChEBI" id="CHEBI:15378"/>
        <dbReference type="ChEBI" id="CHEBI:57856"/>
        <dbReference type="ChEBI" id="CHEBI:59789"/>
        <dbReference type="ChEBI" id="CHEBI:167623"/>
        <dbReference type="ChEBI" id="CHEBI:172880"/>
    </reaction>
    <physiologicalReaction direction="left-to-right" evidence="3">
        <dbReference type="Rhea" id="RHEA:78508"/>
    </physiologicalReaction>
</comment>
<protein>
    <recommendedName>
        <fullName evidence="1">Trimethylguanosine synthase</fullName>
    </recommendedName>
    <alternativeName>
        <fullName evidence="7">Cap-specific guanine-N(2) methyltransferase</fullName>
    </alternativeName>
</protein>
<dbReference type="AlphaFoldDB" id="A0A9W9D2M6"/>
<organism evidence="8 9">
    <name type="scientific">Gnomoniopsis smithogilvyi</name>
    <dbReference type="NCBI Taxonomy" id="1191159"/>
    <lineage>
        <taxon>Eukaryota</taxon>
        <taxon>Fungi</taxon>
        <taxon>Dikarya</taxon>
        <taxon>Ascomycota</taxon>
        <taxon>Pezizomycotina</taxon>
        <taxon>Sordariomycetes</taxon>
        <taxon>Sordariomycetidae</taxon>
        <taxon>Diaporthales</taxon>
        <taxon>Gnomoniaceae</taxon>
        <taxon>Gnomoniopsis</taxon>
    </lineage>
</organism>